<accession>A0A1S1J2P0</accession>
<dbReference type="PROSITE" id="PS51355">
    <property type="entry name" value="GLUTATHIONE_PEROXID_3"/>
    <property type="match status" value="1"/>
</dbReference>
<protein>
    <recommendedName>
        <fullName evidence="5">Glutathione peroxidase</fullName>
    </recommendedName>
</protein>
<dbReference type="InterPro" id="IPR000889">
    <property type="entry name" value="Glutathione_peroxidase"/>
</dbReference>
<reference evidence="9 11" key="3">
    <citation type="submission" date="2016-11" db="EMBL/GenBank/DDBJ databases">
        <title>Whole genomes of Flavobacteriaceae.</title>
        <authorList>
            <person name="Stine C."/>
            <person name="Li C."/>
            <person name="Tadesse D."/>
        </authorList>
    </citation>
    <scope>NUCLEOTIDE SEQUENCE [LARGE SCALE GENOMIC DNA]</scope>
    <source>
        <strain evidence="9 11">ATCC BAA-2541</strain>
    </source>
</reference>
<dbReference type="PROSITE" id="PS51352">
    <property type="entry name" value="THIOREDOXIN_2"/>
    <property type="match status" value="1"/>
</dbReference>
<dbReference type="InterPro" id="IPR013766">
    <property type="entry name" value="Thioredoxin_domain"/>
</dbReference>
<dbReference type="PRINTS" id="PR01011">
    <property type="entry name" value="GLUTPROXDASE"/>
</dbReference>
<evidence type="ECO:0000259" key="7">
    <source>
        <dbReference type="PROSITE" id="PS51352"/>
    </source>
</evidence>
<feature type="domain" description="Thioredoxin" evidence="7">
    <location>
        <begin position="34"/>
        <end position="195"/>
    </location>
</feature>
<dbReference type="PIRSF" id="PIRSF000303">
    <property type="entry name" value="Glutathion_perox"/>
    <property type="match status" value="1"/>
</dbReference>
<dbReference type="EMBL" id="MIKE01000025">
    <property type="protein sequence ID" value="OHT44038.1"/>
    <property type="molecule type" value="Genomic_DNA"/>
</dbReference>
<dbReference type="FunFam" id="3.40.30.10:FF:000010">
    <property type="entry name" value="Glutathione peroxidase"/>
    <property type="match status" value="1"/>
</dbReference>
<dbReference type="GO" id="GO:0034599">
    <property type="term" value="P:cellular response to oxidative stress"/>
    <property type="evidence" value="ECO:0007669"/>
    <property type="project" value="TreeGrafter"/>
</dbReference>
<evidence type="ECO:0000313" key="9">
    <source>
        <dbReference type="EMBL" id="OXB20322.1"/>
    </source>
</evidence>
<comment type="caution">
    <text evidence="8">The sequence shown here is derived from an EMBL/GenBank/DDBJ whole genome shotgun (WGS) entry which is preliminary data.</text>
</comment>
<dbReference type="Pfam" id="PF00255">
    <property type="entry name" value="GSHPx"/>
    <property type="match status" value="1"/>
</dbReference>
<keyword evidence="2 5" id="KW-0575">Peroxidase</keyword>
<reference evidence="10" key="1">
    <citation type="submission" date="2016-09" db="EMBL/GenBank/DDBJ databases">
        <authorList>
            <person name="Chen S."/>
            <person name="Walker E."/>
        </authorList>
    </citation>
    <scope>NUCLEOTIDE SEQUENCE [LARGE SCALE GENOMIC DNA]</scope>
    <source>
        <strain evidence="10">MSU</strain>
    </source>
</reference>
<dbReference type="Gene3D" id="3.40.30.10">
    <property type="entry name" value="Glutaredoxin"/>
    <property type="match status" value="1"/>
</dbReference>
<evidence type="ECO:0000256" key="3">
    <source>
        <dbReference type="ARBA" id="ARBA00023002"/>
    </source>
</evidence>
<feature type="signal peptide" evidence="6">
    <location>
        <begin position="1"/>
        <end position="21"/>
    </location>
</feature>
<dbReference type="PANTHER" id="PTHR11592:SF78">
    <property type="entry name" value="GLUTATHIONE PEROXIDASE"/>
    <property type="match status" value="1"/>
</dbReference>
<evidence type="ECO:0000256" key="1">
    <source>
        <dbReference type="ARBA" id="ARBA00006926"/>
    </source>
</evidence>
<dbReference type="Proteomes" id="UP000198319">
    <property type="component" value="Unassembled WGS sequence"/>
</dbReference>
<dbReference type="SUPFAM" id="SSF52833">
    <property type="entry name" value="Thioredoxin-like"/>
    <property type="match status" value="1"/>
</dbReference>
<evidence type="ECO:0000313" key="11">
    <source>
        <dbReference type="Proteomes" id="UP000198319"/>
    </source>
</evidence>
<dbReference type="AlphaFoldDB" id="A0A1S1J2P0"/>
<sequence length="195" mass="22159">MKKVVFIACSIALLFGTKIQAQTSKEKLSKTDKPMTKETIYQFKVEDLSGDTFDFASLKGKKVMIVNTASKCGLTPQYKDLEAIYKEYKDKGFVIVGFPANNFAEQEPGTNKEIETFCQQNYGVTFPMMDKVSVKGSDMCEVYKFLTQKSKNGLKDSEVEWNFQKYLINEKGELVKVIKPRTLPTDPEVINWIKG</sequence>
<proteinExistence type="inferred from homology"/>
<evidence type="ECO:0000313" key="8">
    <source>
        <dbReference type="EMBL" id="OHT44038.1"/>
    </source>
</evidence>
<name>A0A1S1J2P0_9FLAO</name>
<evidence type="ECO:0000256" key="2">
    <source>
        <dbReference type="ARBA" id="ARBA00022559"/>
    </source>
</evidence>
<dbReference type="InterPro" id="IPR029759">
    <property type="entry name" value="GPX_AS"/>
</dbReference>
<dbReference type="InterPro" id="IPR036249">
    <property type="entry name" value="Thioredoxin-like_sf"/>
</dbReference>
<feature type="active site" evidence="4">
    <location>
        <position position="72"/>
    </location>
</feature>
<dbReference type="GO" id="GO:0004601">
    <property type="term" value="F:peroxidase activity"/>
    <property type="evidence" value="ECO:0007669"/>
    <property type="project" value="UniProtKB-KW"/>
</dbReference>
<keyword evidence="6" id="KW-0732">Signal</keyword>
<feature type="chain" id="PRO_5010320121" description="Glutathione peroxidase" evidence="6">
    <location>
        <begin position="22"/>
        <end position="195"/>
    </location>
</feature>
<dbReference type="RefSeq" id="WP_070907997.1">
    <property type="nucleotide sequence ID" value="NZ_MIKE01000025.1"/>
</dbReference>
<dbReference type="EMBL" id="MUHG01000015">
    <property type="protein sequence ID" value="OXB20322.1"/>
    <property type="molecule type" value="Genomic_DNA"/>
</dbReference>
<keyword evidence="11" id="KW-1185">Reference proteome</keyword>
<evidence type="ECO:0000256" key="6">
    <source>
        <dbReference type="SAM" id="SignalP"/>
    </source>
</evidence>
<reference evidence="8" key="2">
    <citation type="submission" date="2016-09" db="EMBL/GenBank/DDBJ databases">
        <authorList>
            <person name="Capua I."/>
            <person name="De Benedictis P."/>
            <person name="Joannis T."/>
            <person name="Lombin L.H."/>
            <person name="Cattoli G."/>
        </authorList>
    </citation>
    <scope>NUCLEOTIDE SEQUENCE [LARGE SCALE GENOMIC DNA]</scope>
    <source>
        <strain evidence="8">MSU</strain>
    </source>
</reference>
<dbReference type="CDD" id="cd00340">
    <property type="entry name" value="GSH_Peroxidase"/>
    <property type="match status" value="1"/>
</dbReference>
<evidence type="ECO:0000256" key="5">
    <source>
        <dbReference type="RuleBase" id="RU000499"/>
    </source>
</evidence>
<dbReference type="Proteomes" id="UP000180252">
    <property type="component" value="Unassembled WGS sequence"/>
</dbReference>
<dbReference type="PANTHER" id="PTHR11592">
    <property type="entry name" value="GLUTATHIONE PEROXIDASE"/>
    <property type="match status" value="1"/>
</dbReference>
<comment type="similarity">
    <text evidence="1 5">Belongs to the glutathione peroxidase family.</text>
</comment>
<evidence type="ECO:0000313" key="10">
    <source>
        <dbReference type="Proteomes" id="UP000180252"/>
    </source>
</evidence>
<organism evidence="8 10">
    <name type="scientific">Flavobacterium tructae</name>
    <dbReference type="NCBI Taxonomy" id="1114873"/>
    <lineage>
        <taxon>Bacteria</taxon>
        <taxon>Pseudomonadati</taxon>
        <taxon>Bacteroidota</taxon>
        <taxon>Flavobacteriia</taxon>
        <taxon>Flavobacteriales</taxon>
        <taxon>Flavobacteriaceae</taxon>
        <taxon>Flavobacterium</taxon>
    </lineage>
</organism>
<dbReference type="PROSITE" id="PS00460">
    <property type="entry name" value="GLUTATHIONE_PEROXID_1"/>
    <property type="match status" value="1"/>
</dbReference>
<keyword evidence="3 5" id="KW-0560">Oxidoreductase</keyword>
<gene>
    <name evidence="9" type="ORF">B0A71_08025</name>
    <name evidence="8" type="ORF">BHE19_13970</name>
</gene>
<evidence type="ECO:0000256" key="4">
    <source>
        <dbReference type="PIRSR" id="PIRSR000303-1"/>
    </source>
</evidence>
<dbReference type="OrthoDB" id="9789406at2"/>
<dbReference type="STRING" id="1278819.BHE19_13970"/>